<protein>
    <recommendedName>
        <fullName evidence="3">Protein xylosyltransferase</fullName>
    </recommendedName>
</protein>
<evidence type="ECO:0000313" key="2">
    <source>
        <dbReference type="Proteomes" id="UP001515480"/>
    </source>
</evidence>
<dbReference type="EMBL" id="JBGBPQ010000003">
    <property type="protein sequence ID" value="KAL1526534.1"/>
    <property type="molecule type" value="Genomic_DNA"/>
</dbReference>
<comment type="caution">
    <text evidence="1">The sequence shown here is derived from an EMBL/GenBank/DDBJ whole genome shotgun (WGS) entry which is preliminary data.</text>
</comment>
<name>A0AB34JXV4_PRYPA</name>
<dbReference type="Proteomes" id="UP001515480">
    <property type="component" value="Unassembled WGS sequence"/>
</dbReference>
<dbReference type="AlphaFoldDB" id="A0AB34JXV4"/>
<evidence type="ECO:0008006" key="3">
    <source>
        <dbReference type="Google" id="ProtNLM"/>
    </source>
</evidence>
<organism evidence="1 2">
    <name type="scientific">Prymnesium parvum</name>
    <name type="common">Toxic golden alga</name>
    <dbReference type="NCBI Taxonomy" id="97485"/>
    <lineage>
        <taxon>Eukaryota</taxon>
        <taxon>Haptista</taxon>
        <taxon>Haptophyta</taxon>
        <taxon>Prymnesiophyceae</taxon>
        <taxon>Prymnesiales</taxon>
        <taxon>Prymnesiaceae</taxon>
        <taxon>Prymnesium</taxon>
    </lineage>
</organism>
<keyword evidence="2" id="KW-1185">Reference proteome</keyword>
<reference evidence="1 2" key="1">
    <citation type="journal article" date="2024" name="Science">
        <title>Giant polyketide synthase enzymes in the biosynthesis of giant marine polyether toxins.</title>
        <authorList>
            <person name="Fallon T.R."/>
            <person name="Shende V.V."/>
            <person name="Wierzbicki I.H."/>
            <person name="Pendleton A.L."/>
            <person name="Watervoot N.F."/>
            <person name="Auber R.P."/>
            <person name="Gonzalez D.J."/>
            <person name="Wisecaver J.H."/>
            <person name="Moore B.S."/>
        </authorList>
    </citation>
    <scope>NUCLEOTIDE SEQUENCE [LARGE SCALE GENOMIC DNA]</scope>
    <source>
        <strain evidence="1 2">12B1</strain>
    </source>
</reference>
<evidence type="ECO:0000313" key="1">
    <source>
        <dbReference type="EMBL" id="KAL1526534.1"/>
    </source>
</evidence>
<sequence length="492" mass="55113">MKPPRRGWGGGAREAVAFVTSQYLRQAVSHDQSAAPRRSECNAFNCALFQWAVQVQAVATRVQRPHSPASVHIFSACFSSTLAETMSRCHERTRCPARVRVHSHHARELVQAVDAMQAHAQAHKPCCPEWEAQAVRMLLRWEVFAMTMAQVAVYLDLDTEILPLWSQMLVQRKEEYWPRGCNSTWDERLDEAAVQLVAQDWSHLISCAASETTNPYLMLSFPDHSSPVNGAVLIVRPNMSIYLEGIDVLRRATMFTPFNTSLGWEHVGRPSEVIPPTDHVWWRRRRHTHVVDENNWDFVGGRTDQGFFFYMLRVRHRLGGDLRMWSKAGKHAAAVEFNAAEVPVLWTGRSTLRREWRGDRAHNQLGKANPRAEVSDAMKCLEREEAAASLVAKVELSHLAATLDNGMSCLAAAAQLARHSYNITIPYWRDGPGTQLQDAVVPAEDLFSASSSTVLTRAIPLLTPASALGWGSAYVRSSRHSACLNASSCVAW</sequence>
<gene>
    <name evidence="1" type="ORF">AB1Y20_015243</name>
</gene>
<proteinExistence type="predicted"/>
<accession>A0AB34JXV4</accession>